<name>A0A6I8VKE9_DROPS</name>
<evidence type="ECO:0000256" key="2">
    <source>
        <dbReference type="SAM" id="Phobius"/>
    </source>
</evidence>
<keyword evidence="2" id="KW-0812">Transmembrane</keyword>
<dbReference type="Proteomes" id="UP000001819">
    <property type="component" value="Chromosome X"/>
</dbReference>
<feature type="compositionally biased region" description="Basic and acidic residues" evidence="1">
    <location>
        <begin position="141"/>
        <end position="160"/>
    </location>
</feature>
<feature type="transmembrane region" description="Helical" evidence="2">
    <location>
        <begin position="108"/>
        <end position="130"/>
    </location>
</feature>
<feature type="compositionally biased region" description="Polar residues" evidence="1">
    <location>
        <begin position="181"/>
        <end position="196"/>
    </location>
</feature>
<feature type="region of interest" description="Disordered" evidence="1">
    <location>
        <begin position="141"/>
        <end position="196"/>
    </location>
</feature>
<evidence type="ECO:0000313" key="3">
    <source>
        <dbReference type="Proteomes" id="UP000001819"/>
    </source>
</evidence>
<accession>A0A6I8VKE9</accession>
<organism evidence="3 4">
    <name type="scientific">Drosophila pseudoobscura pseudoobscura</name>
    <name type="common">Fruit fly</name>
    <dbReference type="NCBI Taxonomy" id="46245"/>
    <lineage>
        <taxon>Eukaryota</taxon>
        <taxon>Metazoa</taxon>
        <taxon>Ecdysozoa</taxon>
        <taxon>Arthropoda</taxon>
        <taxon>Hexapoda</taxon>
        <taxon>Insecta</taxon>
        <taxon>Pterygota</taxon>
        <taxon>Neoptera</taxon>
        <taxon>Endopterygota</taxon>
        <taxon>Diptera</taxon>
        <taxon>Brachycera</taxon>
        <taxon>Muscomorpha</taxon>
        <taxon>Ephydroidea</taxon>
        <taxon>Drosophilidae</taxon>
        <taxon>Drosophila</taxon>
        <taxon>Sophophora</taxon>
    </lineage>
</organism>
<dbReference type="InterPro" id="IPR031720">
    <property type="entry name" value="DUF4728"/>
</dbReference>
<evidence type="ECO:0000313" key="4">
    <source>
        <dbReference type="RefSeq" id="XP_015043163.2"/>
    </source>
</evidence>
<protein>
    <submittedName>
        <fullName evidence="4">Uncharacterized protein isoform X1</fullName>
    </submittedName>
</protein>
<feature type="transmembrane region" description="Helical" evidence="2">
    <location>
        <begin position="12"/>
        <end position="33"/>
    </location>
</feature>
<dbReference type="PANTHER" id="PTHR36694">
    <property type="entry name" value="PASIFLORA 1, ISOFORM A-RELATED"/>
    <property type="match status" value="1"/>
</dbReference>
<keyword evidence="2" id="KW-0472">Membrane</keyword>
<feature type="transmembrane region" description="Helical" evidence="2">
    <location>
        <begin position="45"/>
        <end position="69"/>
    </location>
</feature>
<feature type="transmembrane region" description="Helical" evidence="2">
    <location>
        <begin position="76"/>
        <end position="96"/>
    </location>
</feature>
<dbReference type="Pfam" id="PF15860">
    <property type="entry name" value="DUF4728"/>
    <property type="match status" value="1"/>
</dbReference>
<keyword evidence="2" id="KW-1133">Transmembrane helix</keyword>
<dbReference type="AlphaFoldDB" id="A0A6I8VKE9"/>
<dbReference type="InParanoid" id="A0A6I8VKE9"/>
<proteinExistence type="predicted"/>
<gene>
    <name evidence="4" type="primary">LOC26532325</name>
</gene>
<dbReference type="PANTHER" id="PTHR36694:SF11">
    <property type="entry name" value="LP21121P-RELATED"/>
    <property type="match status" value="1"/>
</dbReference>
<dbReference type="RefSeq" id="XP_015043163.2">
    <property type="nucleotide sequence ID" value="XM_015187677.2"/>
</dbReference>
<reference evidence="4" key="1">
    <citation type="submission" date="2025-08" db="UniProtKB">
        <authorList>
            <consortium name="RefSeq"/>
        </authorList>
    </citation>
    <scope>IDENTIFICATION</scope>
    <source>
        <strain evidence="4">MV-25-SWS-2005</strain>
        <tissue evidence="4">Whole body</tissue>
    </source>
</reference>
<sequence length="196" mass="22574">MADQPIKVQRDYLKIVCYAIAAFEALHSLYFLLDTAYLLISYTNLYTIMAFLGTNVWVLTVVALSVGLWKERPMLFIFWFFFSGIGTITDIVYMVWNVTASLTFDLAHFLRWTILYCGIVLECTGLYLVYSYYQRLNRQKNDDSASRPKDSALRPKDSASRPKNSASRPKRRKRYVPKSPALQSGTTSYPATDTKR</sequence>
<evidence type="ECO:0000256" key="1">
    <source>
        <dbReference type="SAM" id="MobiDB-lite"/>
    </source>
</evidence>
<keyword evidence="3" id="KW-1185">Reference proteome</keyword>